<dbReference type="Pfam" id="PF15018">
    <property type="entry name" value="InaF-motif"/>
    <property type="match status" value="1"/>
</dbReference>
<proteinExistence type="predicted"/>
<evidence type="ECO:0000256" key="2">
    <source>
        <dbReference type="SAM" id="Phobius"/>
    </source>
</evidence>
<sequence length="260" mass="28356">MRERDFMPNMGRGKPATYTGEKKAKMAAKTNKKWVRLATVFAYVLCVSLAAVILAIYYSLVWKPTSGSPSGRNDVLIPINPNNITASDVSSVSKTNSSSPVNLRSTQMPTVSPVEKFIWDGGLSTTQKLQYTESLDSELSEEKTEDFNTAQVSEGTIPVAGTPSEPFTSTGHQDTRNMHDGSGVDPAENQPLDFIRTHEPHIWDSASTNKNLFQQPTTDQVSWTPDISSLTDRGLELIEGSSPSQEDLLTKDTDDAGIGV</sequence>
<evidence type="ECO:0000313" key="4">
    <source>
        <dbReference type="Proteomes" id="UP000324632"/>
    </source>
</evidence>
<dbReference type="InterPro" id="IPR029162">
    <property type="entry name" value="InaF-motif"/>
</dbReference>
<gene>
    <name evidence="3" type="ORF">E1301_Tti008148</name>
</gene>
<dbReference type="PANTHER" id="PTHR34929:SF1">
    <property type="entry name" value="INAF MOTIF CONTAINING 2"/>
    <property type="match status" value="1"/>
</dbReference>
<keyword evidence="2 3" id="KW-0812">Transmembrane</keyword>
<dbReference type="EMBL" id="SOYY01000018">
    <property type="protein sequence ID" value="KAA0708598.1"/>
    <property type="molecule type" value="Genomic_DNA"/>
</dbReference>
<keyword evidence="4" id="KW-1185">Reference proteome</keyword>
<feature type="region of interest" description="Disordered" evidence="1">
    <location>
        <begin position="238"/>
        <end position="260"/>
    </location>
</feature>
<dbReference type="Proteomes" id="UP000324632">
    <property type="component" value="Chromosome 18"/>
</dbReference>
<comment type="caution">
    <text evidence="3">The sequence shown here is derived from an EMBL/GenBank/DDBJ whole genome shotgun (WGS) entry which is preliminary data.</text>
</comment>
<keyword evidence="2" id="KW-0472">Membrane</keyword>
<accession>A0A5A9NGU5</accession>
<protein>
    <submittedName>
        <fullName evidence="3">Putative transmembrane protein INAFM2</fullName>
    </submittedName>
</protein>
<reference evidence="3 4" key="1">
    <citation type="journal article" date="2019" name="Mol. Ecol. Resour.">
        <title>Chromosome-level genome assembly of Triplophysa tibetana, a fish adapted to the harsh high-altitude environment of the Tibetan Plateau.</title>
        <authorList>
            <person name="Yang X."/>
            <person name="Liu H."/>
            <person name="Ma Z."/>
            <person name="Zou Y."/>
            <person name="Zou M."/>
            <person name="Mao Y."/>
            <person name="Li X."/>
            <person name="Wang H."/>
            <person name="Chen T."/>
            <person name="Wang W."/>
            <person name="Yang R."/>
        </authorList>
    </citation>
    <scope>NUCLEOTIDE SEQUENCE [LARGE SCALE GENOMIC DNA]</scope>
    <source>
        <strain evidence="3">TTIB1903HZAU</strain>
        <tissue evidence="3">Muscle</tissue>
    </source>
</reference>
<keyword evidence="2" id="KW-1133">Transmembrane helix</keyword>
<feature type="transmembrane region" description="Helical" evidence="2">
    <location>
        <begin position="34"/>
        <end position="60"/>
    </location>
</feature>
<feature type="region of interest" description="Disordered" evidence="1">
    <location>
        <begin position="156"/>
        <end position="176"/>
    </location>
</feature>
<feature type="compositionally biased region" description="Low complexity" evidence="1">
    <location>
        <begin position="88"/>
        <end position="101"/>
    </location>
</feature>
<organism evidence="3 4">
    <name type="scientific">Triplophysa tibetana</name>
    <dbReference type="NCBI Taxonomy" id="1572043"/>
    <lineage>
        <taxon>Eukaryota</taxon>
        <taxon>Metazoa</taxon>
        <taxon>Chordata</taxon>
        <taxon>Craniata</taxon>
        <taxon>Vertebrata</taxon>
        <taxon>Euteleostomi</taxon>
        <taxon>Actinopterygii</taxon>
        <taxon>Neopterygii</taxon>
        <taxon>Teleostei</taxon>
        <taxon>Ostariophysi</taxon>
        <taxon>Cypriniformes</taxon>
        <taxon>Nemacheilidae</taxon>
        <taxon>Triplophysa</taxon>
    </lineage>
</organism>
<dbReference type="AlphaFoldDB" id="A0A5A9NGU5"/>
<evidence type="ECO:0000256" key="1">
    <source>
        <dbReference type="SAM" id="MobiDB-lite"/>
    </source>
</evidence>
<dbReference type="PANTHER" id="PTHR34929">
    <property type="entry name" value="ZGC:153157"/>
    <property type="match status" value="1"/>
</dbReference>
<name>A0A5A9NGU5_9TELE</name>
<feature type="region of interest" description="Disordered" evidence="1">
    <location>
        <begin position="88"/>
        <end position="107"/>
    </location>
</feature>
<evidence type="ECO:0000313" key="3">
    <source>
        <dbReference type="EMBL" id="KAA0708598.1"/>
    </source>
</evidence>